<dbReference type="Pfam" id="PF00903">
    <property type="entry name" value="Glyoxalase"/>
    <property type="match status" value="1"/>
</dbReference>
<evidence type="ECO:0000313" key="2">
    <source>
        <dbReference type="EMBL" id="SDN48683.1"/>
    </source>
</evidence>
<name>A0A1H0BSX0_9BACL</name>
<dbReference type="OrthoDB" id="2184229at2"/>
<dbReference type="InterPro" id="IPR029068">
    <property type="entry name" value="Glyas_Bleomycin-R_OHBP_Dase"/>
</dbReference>
<gene>
    <name evidence="2" type="ORF">SAMN04488137_4652</name>
</gene>
<dbReference type="EMBL" id="FNHW01000005">
    <property type="protein sequence ID" value="SDN48683.1"/>
    <property type="molecule type" value="Genomic_DNA"/>
</dbReference>
<organism evidence="2 3">
    <name type="scientific">Fictibacillus solisalsi</name>
    <dbReference type="NCBI Taxonomy" id="459525"/>
    <lineage>
        <taxon>Bacteria</taxon>
        <taxon>Bacillati</taxon>
        <taxon>Bacillota</taxon>
        <taxon>Bacilli</taxon>
        <taxon>Bacillales</taxon>
        <taxon>Fictibacillaceae</taxon>
        <taxon>Fictibacillus</taxon>
    </lineage>
</organism>
<dbReference type="Proteomes" id="UP000199544">
    <property type="component" value="Unassembled WGS sequence"/>
</dbReference>
<evidence type="ECO:0000313" key="3">
    <source>
        <dbReference type="Proteomes" id="UP000199544"/>
    </source>
</evidence>
<dbReference type="PROSITE" id="PS51819">
    <property type="entry name" value="VOC"/>
    <property type="match status" value="1"/>
</dbReference>
<dbReference type="InterPro" id="IPR037523">
    <property type="entry name" value="VOC_core"/>
</dbReference>
<proteinExistence type="predicted"/>
<dbReference type="RefSeq" id="WP_090238861.1">
    <property type="nucleotide sequence ID" value="NZ_FNHW01000005.1"/>
</dbReference>
<evidence type="ECO:0000259" key="1">
    <source>
        <dbReference type="PROSITE" id="PS51819"/>
    </source>
</evidence>
<reference evidence="3" key="1">
    <citation type="submission" date="2016-10" db="EMBL/GenBank/DDBJ databases">
        <authorList>
            <person name="Varghese N."/>
            <person name="Submissions S."/>
        </authorList>
    </citation>
    <scope>NUCLEOTIDE SEQUENCE [LARGE SCALE GENOMIC DNA]</scope>
    <source>
        <strain evidence="3">CGMCC 1.6854</strain>
    </source>
</reference>
<accession>A0A1H0BSX0</accession>
<dbReference type="AlphaFoldDB" id="A0A1H0BSX0"/>
<feature type="domain" description="VOC" evidence="1">
    <location>
        <begin position="4"/>
        <end position="111"/>
    </location>
</feature>
<protein>
    <recommendedName>
        <fullName evidence="1">VOC domain-containing protein</fullName>
    </recommendedName>
</protein>
<keyword evidence="3" id="KW-1185">Reference proteome</keyword>
<dbReference type="InterPro" id="IPR004360">
    <property type="entry name" value="Glyas_Fos-R_dOase_dom"/>
</dbReference>
<dbReference type="SUPFAM" id="SSF54593">
    <property type="entry name" value="Glyoxalase/Bleomycin resistance protein/Dihydroxybiphenyl dioxygenase"/>
    <property type="match status" value="1"/>
</dbReference>
<dbReference type="Gene3D" id="3.10.180.10">
    <property type="entry name" value="2,3-Dihydroxybiphenyl 1,2-Dioxygenase, domain 1"/>
    <property type="match status" value="1"/>
</dbReference>
<sequence>MISEYDHQTVPVSHLEKSIIWYHKKLGYDLITYKPNDKAILTINGKQFVQLVYKKDPSNYKMSVLVIPDLHQKYENLKGSKDSIIDINIPSIGTGYLYKDMDANTLLLFAQR</sequence>
<dbReference type="STRING" id="459525.SAMN04488137_4652"/>